<keyword evidence="6" id="KW-1185">Reference proteome</keyword>
<dbReference type="PIRSF" id="PIRSF001365">
    <property type="entry name" value="DHDPS"/>
    <property type="match status" value="1"/>
</dbReference>
<dbReference type="PANTHER" id="PTHR12128:SF66">
    <property type="entry name" value="4-HYDROXY-2-OXOGLUTARATE ALDOLASE, MITOCHONDRIAL"/>
    <property type="match status" value="1"/>
</dbReference>
<dbReference type="AlphaFoldDB" id="A0A4R2P819"/>
<protein>
    <submittedName>
        <fullName evidence="5">4-hydroxy-tetrahydrodipicolinate synthase</fullName>
    </submittedName>
</protein>
<dbReference type="Proteomes" id="UP000295416">
    <property type="component" value="Unassembled WGS sequence"/>
</dbReference>
<accession>A0A4R2P819</accession>
<organism evidence="5 6">
    <name type="scientific">Scopulibacillus darangshiensis</name>
    <dbReference type="NCBI Taxonomy" id="442528"/>
    <lineage>
        <taxon>Bacteria</taxon>
        <taxon>Bacillati</taxon>
        <taxon>Bacillota</taxon>
        <taxon>Bacilli</taxon>
        <taxon>Bacillales</taxon>
        <taxon>Sporolactobacillaceae</taxon>
        <taxon>Scopulibacillus</taxon>
    </lineage>
</organism>
<evidence type="ECO:0000256" key="3">
    <source>
        <dbReference type="PIRNR" id="PIRNR001365"/>
    </source>
</evidence>
<sequence>MDIKGVYPIMAPPFNKDGEIDWEDFCSLIHHLSTTGINGLTMFGIASEFYKFTDFERVELAKVFVQELRGTGVQSVLSVTDHSTEIAVKRAMDYEALGANALMLLPPFFLNPSMDAIKEHIRAVVKSVKIPVLVQYAPTETKMEIAADELVEIYDSFPNVVFKIESNPPMECMKGILEKRPQAVILNGYAGLYMLDVLDEGGKGVMPGCSFSEIYVEIYRLYQKGLLNEAKQIHKKLLHYISQWMKDCEYIIQVEKAILHLRGLIKTDYCRKPSYPLKKEDMDTVHQFLTEFPHLLQKIPSPKCANSGDDEPGIKIL</sequence>
<gene>
    <name evidence="5" type="ORF">EV207_104146</name>
</gene>
<evidence type="ECO:0000256" key="2">
    <source>
        <dbReference type="ARBA" id="ARBA00023239"/>
    </source>
</evidence>
<dbReference type="SUPFAM" id="SSF51569">
    <property type="entry name" value="Aldolase"/>
    <property type="match status" value="1"/>
</dbReference>
<dbReference type="SMART" id="SM01130">
    <property type="entry name" value="DHDPS"/>
    <property type="match status" value="1"/>
</dbReference>
<comment type="caution">
    <text evidence="5">The sequence shown here is derived from an EMBL/GenBank/DDBJ whole genome shotgun (WGS) entry which is preliminary data.</text>
</comment>
<dbReference type="CDD" id="cd00408">
    <property type="entry name" value="DHDPS-like"/>
    <property type="match status" value="1"/>
</dbReference>
<keyword evidence="2 3" id="KW-0456">Lyase</keyword>
<dbReference type="Pfam" id="PF00701">
    <property type="entry name" value="DHDPS"/>
    <property type="match status" value="1"/>
</dbReference>
<dbReference type="OrthoDB" id="9771791at2"/>
<reference evidence="5 6" key="1">
    <citation type="submission" date="2019-03" db="EMBL/GenBank/DDBJ databases">
        <title>Genomic Encyclopedia of Type Strains, Phase IV (KMG-IV): sequencing the most valuable type-strain genomes for metagenomic binning, comparative biology and taxonomic classification.</title>
        <authorList>
            <person name="Goeker M."/>
        </authorList>
    </citation>
    <scope>NUCLEOTIDE SEQUENCE [LARGE SCALE GENOMIC DNA]</scope>
    <source>
        <strain evidence="5 6">DSM 19377</strain>
    </source>
</reference>
<dbReference type="InterPro" id="IPR002220">
    <property type="entry name" value="DapA-like"/>
</dbReference>
<dbReference type="InterPro" id="IPR013785">
    <property type="entry name" value="Aldolase_TIM"/>
</dbReference>
<dbReference type="RefSeq" id="WP_132744290.1">
    <property type="nucleotide sequence ID" value="NZ_SLXK01000004.1"/>
</dbReference>
<dbReference type="PANTHER" id="PTHR12128">
    <property type="entry name" value="DIHYDRODIPICOLINATE SYNTHASE"/>
    <property type="match status" value="1"/>
</dbReference>
<evidence type="ECO:0000256" key="1">
    <source>
        <dbReference type="ARBA" id="ARBA00007592"/>
    </source>
</evidence>
<evidence type="ECO:0000256" key="4">
    <source>
        <dbReference type="PIRSR" id="PIRSR001365-2"/>
    </source>
</evidence>
<evidence type="ECO:0000313" key="6">
    <source>
        <dbReference type="Proteomes" id="UP000295416"/>
    </source>
</evidence>
<dbReference type="EMBL" id="SLXK01000004">
    <property type="protein sequence ID" value="TCP30967.1"/>
    <property type="molecule type" value="Genomic_DNA"/>
</dbReference>
<proteinExistence type="inferred from homology"/>
<dbReference type="Gene3D" id="3.20.20.70">
    <property type="entry name" value="Aldolase class I"/>
    <property type="match status" value="1"/>
</dbReference>
<name>A0A4R2P819_9BACL</name>
<comment type="similarity">
    <text evidence="1 3">Belongs to the DapA family.</text>
</comment>
<evidence type="ECO:0000313" key="5">
    <source>
        <dbReference type="EMBL" id="TCP30967.1"/>
    </source>
</evidence>
<dbReference type="GO" id="GO:0008840">
    <property type="term" value="F:4-hydroxy-tetrahydrodipicolinate synthase activity"/>
    <property type="evidence" value="ECO:0007669"/>
    <property type="project" value="TreeGrafter"/>
</dbReference>
<feature type="binding site" evidence="4">
    <location>
        <position position="206"/>
    </location>
    <ligand>
        <name>pyruvate</name>
        <dbReference type="ChEBI" id="CHEBI:15361"/>
    </ligand>
</feature>